<dbReference type="NCBIfam" id="NF005394">
    <property type="entry name" value="PRK06939.1"/>
    <property type="match status" value="1"/>
</dbReference>
<proteinExistence type="inferred from homology"/>
<dbReference type="NCBIfam" id="TIGR01822">
    <property type="entry name" value="2am3keto_CoA"/>
    <property type="match status" value="1"/>
</dbReference>
<evidence type="ECO:0000256" key="10">
    <source>
        <dbReference type="ARBA" id="ARBA00078624"/>
    </source>
</evidence>
<dbReference type="EC" id="2.3.1.29" evidence="7"/>
<sequence>MQDTNATTAQFRSLLKAQLADIKAAGTYKHERVITSPQKTEIHVQGSDAGILNFCANNYLGLSAHPGNETQNSIEIKYHTFFYLLDVINASKKALDDYGAGLSSVRFICGTQTIHKELENKLSKFHDRADTILYASCFDANAGLFETILGPEDAVLSDELNHASIIDGIRLCKAKKVRYLHRNMNDLEEKLKSTEARMKLIVTDGVFSMDGNIAPLPQIIELAEKYGALTFLDECHATGFFGKTGRGTEEFYGLTGKVDIINSTLGKALGGAAGGYTTGSKELIDLLRNKSRPYLFSNSLPPSVVAAGSKALDLLKNSNNLTKKVQQNTQHFRNAMKKAGFTIAGMDHPICPVMLGDAKLAAQFADEMLVRGIYVIGFSYPVVPKGKARIRVQISAAHSTEDIDRATNEFIAVGKKLNVVS</sequence>
<dbReference type="GO" id="GO:0006567">
    <property type="term" value="P:L-threonine catabolic process"/>
    <property type="evidence" value="ECO:0007669"/>
    <property type="project" value="InterPro"/>
</dbReference>
<dbReference type="InterPro" id="IPR004839">
    <property type="entry name" value="Aminotransferase_I/II_large"/>
</dbReference>
<dbReference type="EMBL" id="UFQT01000228">
    <property type="protein sequence ID" value="SSX22071.1"/>
    <property type="molecule type" value="Genomic_DNA"/>
</dbReference>
<dbReference type="HAMAP" id="MF_00985">
    <property type="entry name" value="2am3keto_CoA_ligase"/>
    <property type="match status" value="1"/>
</dbReference>
<dbReference type="GO" id="GO:0005739">
    <property type="term" value="C:mitochondrion"/>
    <property type="evidence" value="ECO:0007669"/>
    <property type="project" value="TreeGrafter"/>
</dbReference>
<dbReference type="OMA" id="GTHEYCD"/>
<dbReference type="Pfam" id="PF00155">
    <property type="entry name" value="Aminotran_1_2"/>
    <property type="match status" value="1"/>
</dbReference>
<feature type="coiled-coil region" evidence="11">
    <location>
        <begin position="177"/>
        <end position="204"/>
    </location>
</feature>
<dbReference type="GO" id="GO:0008890">
    <property type="term" value="F:glycine C-acetyltransferase activity"/>
    <property type="evidence" value="ECO:0007669"/>
    <property type="project" value="UniProtKB-EC"/>
</dbReference>
<dbReference type="PANTHER" id="PTHR13693:SF102">
    <property type="entry name" value="2-AMINO-3-KETOBUTYRATE COENZYME A LIGASE, MITOCHONDRIAL"/>
    <property type="match status" value="1"/>
</dbReference>
<dbReference type="AlphaFoldDB" id="A0A336LYI4"/>
<dbReference type="FunFam" id="3.40.640.10:FF:000006">
    <property type="entry name" value="5-aminolevulinate synthase, mitochondrial"/>
    <property type="match status" value="1"/>
</dbReference>
<organism evidence="13">
    <name type="scientific">Culicoides sonorensis</name>
    <name type="common">Biting midge</name>
    <dbReference type="NCBI Taxonomy" id="179676"/>
    <lineage>
        <taxon>Eukaryota</taxon>
        <taxon>Metazoa</taxon>
        <taxon>Ecdysozoa</taxon>
        <taxon>Arthropoda</taxon>
        <taxon>Hexapoda</taxon>
        <taxon>Insecta</taxon>
        <taxon>Pterygota</taxon>
        <taxon>Neoptera</taxon>
        <taxon>Endopterygota</taxon>
        <taxon>Diptera</taxon>
        <taxon>Nematocera</taxon>
        <taxon>Chironomoidea</taxon>
        <taxon>Ceratopogonidae</taxon>
        <taxon>Ceratopogoninae</taxon>
        <taxon>Culicoides</taxon>
        <taxon>Monoculicoides</taxon>
    </lineage>
</organism>
<comment type="similarity">
    <text evidence="2">Belongs to the class-II pyridoxal-phosphate-dependent aminotransferase family.</text>
</comment>
<evidence type="ECO:0000256" key="1">
    <source>
        <dbReference type="ARBA" id="ARBA00001933"/>
    </source>
</evidence>
<evidence type="ECO:0000256" key="6">
    <source>
        <dbReference type="ARBA" id="ARBA00052559"/>
    </source>
</evidence>
<dbReference type="CDD" id="cd06454">
    <property type="entry name" value="KBL_like"/>
    <property type="match status" value="1"/>
</dbReference>
<dbReference type="VEuPathDB" id="VectorBase:CSON005957"/>
<dbReference type="GO" id="GO:0030170">
    <property type="term" value="F:pyridoxal phosphate binding"/>
    <property type="evidence" value="ECO:0007669"/>
    <property type="project" value="InterPro"/>
</dbReference>
<dbReference type="InterPro" id="IPR011282">
    <property type="entry name" value="2am3keto_CoA_ligase"/>
</dbReference>
<dbReference type="InterPro" id="IPR015421">
    <property type="entry name" value="PyrdxlP-dep_Trfase_major"/>
</dbReference>
<dbReference type="PANTHER" id="PTHR13693">
    <property type="entry name" value="CLASS II AMINOTRANSFERASE/8-AMINO-7-OXONONANOATE SYNTHASE"/>
    <property type="match status" value="1"/>
</dbReference>
<dbReference type="InterPro" id="IPR001917">
    <property type="entry name" value="Aminotrans_II_pyridoxalP_BS"/>
</dbReference>
<keyword evidence="4" id="KW-0663">Pyridoxal phosphate</keyword>
<evidence type="ECO:0000256" key="9">
    <source>
        <dbReference type="ARBA" id="ARBA00075633"/>
    </source>
</evidence>
<gene>
    <name evidence="13" type="primary">CSON005957</name>
</gene>
<evidence type="ECO:0000256" key="3">
    <source>
        <dbReference type="ARBA" id="ARBA00022679"/>
    </source>
</evidence>
<protein>
    <recommendedName>
        <fullName evidence="8">2-amino-3-ketobutyrate coenzyme A ligase, mitochondrial</fullName>
        <ecNumber evidence="7">2.3.1.29</ecNumber>
    </recommendedName>
    <alternativeName>
        <fullName evidence="9">Aminoacetone synthase</fullName>
    </alternativeName>
    <alternativeName>
        <fullName evidence="10">Glycine acetyltransferase</fullName>
    </alternativeName>
</protein>
<dbReference type="InterPro" id="IPR015424">
    <property type="entry name" value="PyrdxlP-dep_Trfase"/>
</dbReference>
<dbReference type="InterPro" id="IPR050087">
    <property type="entry name" value="AON_synthase_class-II"/>
</dbReference>
<comment type="cofactor">
    <cofactor evidence="1">
        <name>pyridoxal 5'-phosphate</name>
        <dbReference type="ChEBI" id="CHEBI:597326"/>
    </cofactor>
</comment>
<dbReference type="PROSITE" id="PS00599">
    <property type="entry name" value="AA_TRANSFER_CLASS_2"/>
    <property type="match status" value="1"/>
</dbReference>
<evidence type="ECO:0000256" key="4">
    <source>
        <dbReference type="ARBA" id="ARBA00022898"/>
    </source>
</evidence>
<evidence type="ECO:0000256" key="11">
    <source>
        <dbReference type="SAM" id="Coils"/>
    </source>
</evidence>
<dbReference type="FunFam" id="3.90.1150.10:FF:000004">
    <property type="entry name" value="2-amino-3-ketobutyrate coenzyme A ligase"/>
    <property type="match status" value="1"/>
</dbReference>
<dbReference type="Gene3D" id="3.90.1150.10">
    <property type="entry name" value="Aspartate Aminotransferase, domain 1"/>
    <property type="match status" value="1"/>
</dbReference>
<dbReference type="Gene3D" id="3.40.640.10">
    <property type="entry name" value="Type I PLP-dependent aspartate aminotransferase-like (Major domain)"/>
    <property type="match status" value="1"/>
</dbReference>
<dbReference type="InterPro" id="IPR015422">
    <property type="entry name" value="PyrdxlP-dep_Trfase_small"/>
</dbReference>
<feature type="domain" description="Aminotransferase class I/classII large" evidence="12">
    <location>
        <begin position="84"/>
        <end position="407"/>
    </location>
</feature>
<accession>A0A336LYI4</accession>
<reference evidence="13" key="1">
    <citation type="submission" date="2018-07" db="EMBL/GenBank/DDBJ databases">
        <authorList>
            <person name="Quirk P.G."/>
            <person name="Krulwich T.A."/>
        </authorList>
    </citation>
    <scope>NUCLEOTIDE SEQUENCE</scope>
</reference>
<evidence type="ECO:0000313" key="13">
    <source>
        <dbReference type="EMBL" id="SSX22071.1"/>
    </source>
</evidence>
<keyword evidence="3" id="KW-0808">Transferase</keyword>
<evidence type="ECO:0000259" key="12">
    <source>
        <dbReference type="Pfam" id="PF00155"/>
    </source>
</evidence>
<evidence type="ECO:0000256" key="2">
    <source>
        <dbReference type="ARBA" id="ARBA00008392"/>
    </source>
</evidence>
<evidence type="ECO:0000256" key="5">
    <source>
        <dbReference type="ARBA" id="ARBA00023315"/>
    </source>
</evidence>
<evidence type="ECO:0000256" key="8">
    <source>
        <dbReference type="ARBA" id="ARBA00069660"/>
    </source>
</evidence>
<keyword evidence="5" id="KW-0012">Acyltransferase</keyword>
<dbReference type="SUPFAM" id="SSF53383">
    <property type="entry name" value="PLP-dependent transferases"/>
    <property type="match status" value="1"/>
</dbReference>
<keyword evidence="11" id="KW-0175">Coiled coil</keyword>
<evidence type="ECO:0000256" key="7">
    <source>
        <dbReference type="ARBA" id="ARBA00067076"/>
    </source>
</evidence>
<name>A0A336LYI4_CULSO</name>
<comment type="catalytic activity">
    <reaction evidence="6">
        <text>glycine + acetyl-CoA = (2S)-2-amino-3-oxobutanoate + CoA</text>
        <dbReference type="Rhea" id="RHEA:20736"/>
        <dbReference type="ChEBI" id="CHEBI:57287"/>
        <dbReference type="ChEBI" id="CHEBI:57288"/>
        <dbReference type="ChEBI" id="CHEBI:57305"/>
        <dbReference type="ChEBI" id="CHEBI:78948"/>
        <dbReference type="EC" id="2.3.1.29"/>
    </reaction>
    <physiologicalReaction direction="right-to-left" evidence="6">
        <dbReference type="Rhea" id="RHEA:20738"/>
    </physiologicalReaction>
</comment>